<proteinExistence type="predicted"/>
<protein>
    <submittedName>
        <fullName evidence="2">Uncharacterized protein</fullName>
    </submittedName>
</protein>
<dbReference type="EMBL" id="JARGDH010000003">
    <property type="protein sequence ID" value="KAL0272399.1"/>
    <property type="molecule type" value="Genomic_DNA"/>
</dbReference>
<sequence>MAIVADDIPIIPKDESAGGGEGKNLTSISEEKEEDPGLSQRGSSLRGKDAVTKNLQKLGIGKKFKESKSGKSTGSGAKDAPEKRQSIQLSSLKEKVSLKSPVVQNGEYSQSEGDSPMLLKKKGSVENGPSVDGDNMGYVNEGQVLLTTGSVEENDLDETVICLDSSPSAHRKFDDKPLMQVSSV</sequence>
<comment type="caution">
    <text evidence="2">The sequence shown here is derived from an EMBL/GenBank/DDBJ whole genome shotgun (WGS) entry which is preliminary data.</text>
</comment>
<evidence type="ECO:0000313" key="2">
    <source>
        <dbReference type="EMBL" id="KAL0272399.1"/>
    </source>
</evidence>
<accession>A0AAW2HR23</accession>
<evidence type="ECO:0000256" key="1">
    <source>
        <dbReference type="SAM" id="MobiDB-lite"/>
    </source>
</evidence>
<name>A0AAW2HR23_9NEOP</name>
<feature type="region of interest" description="Disordered" evidence="1">
    <location>
        <begin position="1"/>
        <end position="136"/>
    </location>
</feature>
<organism evidence="2">
    <name type="scientific">Menopon gallinae</name>
    <name type="common">poultry shaft louse</name>
    <dbReference type="NCBI Taxonomy" id="328185"/>
    <lineage>
        <taxon>Eukaryota</taxon>
        <taxon>Metazoa</taxon>
        <taxon>Ecdysozoa</taxon>
        <taxon>Arthropoda</taxon>
        <taxon>Hexapoda</taxon>
        <taxon>Insecta</taxon>
        <taxon>Pterygota</taxon>
        <taxon>Neoptera</taxon>
        <taxon>Paraneoptera</taxon>
        <taxon>Psocodea</taxon>
        <taxon>Troctomorpha</taxon>
        <taxon>Phthiraptera</taxon>
        <taxon>Amblycera</taxon>
        <taxon>Menoponidae</taxon>
        <taxon>Menopon</taxon>
    </lineage>
</organism>
<dbReference type="AlphaFoldDB" id="A0AAW2HR23"/>
<gene>
    <name evidence="2" type="ORF">PYX00_005382</name>
</gene>
<reference evidence="2" key="1">
    <citation type="journal article" date="2024" name="Gigascience">
        <title>Chromosome-level genome of the poultry shaft louse Menopon gallinae provides insight into the host-switching and adaptive evolution of parasitic lice.</title>
        <authorList>
            <person name="Xu Y."/>
            <person name="Ma L."/>
            <person name="Liu S."/>
            <person name="Liang Y."/>
            <person name="Liu Q."/>
            <person name="He Z."/>
            <person name="Tian L."/>
            <person name="Duan Y."/>
            <person name="Cai W."/>
            <person name="Li H."/>
            <person name="Song F."/>
        </authorList>
    </citation>
    <scope>NUCLEOTIDE SEQUENCE</scope>
    <source>
        <strain evidence="2">Cailab_2023a</strain>
    </source>
</reference>